<organism evidence="2 3">
    <name type="scientific">Dolichospermum circinale CS-537/01</name>
    <dbReference type="NCBI Taxonomy" id="3021739"/>
    <lineage>
        <taxon>Bacteria</taxon>
        <taxon>Bacillati</taxon>
        <taxon>Cyanobacteriota</taxon>
        <taxon>Cyanophyceae</taxon>
        <taxon>Nostocales</taxon>
        <taxon>Aphanizomenonaceae</taxon>
        <taxon>Dolichospermum</taxon>
        <taxon>Dolichospermum circinale</taxon>
    </lineage>
</organism>
<protein>
    <submittedName>
        <fullName evidence="2">Uncharacterized protein</fullName>
    </submittedName>
</protein>
<keyword evidence="1" id="KW-0472">Membrane</keyword>
<feature type="transmembrane region" description="Helical" evidence="1">
    <location>
        <begin position="12"/>
        <end position="37"/>
    </location>
</feature>
<keyword evidence="3" id="KW-1185">Reference proteome</keyword>
<sequence length="40" mass="4363">MKLSNFARQSAFIVPFFGCQWSVVGCQLLVVSGQLLVVSC</sequence>
<name>A0ABT5A301_9CYAN</name>
<evidence type="ECO:0000313" key="3">
    <source>
        <dbReference type="Proteomes" id="UP001212123"/>
    </source>
</evidence>
<evidence type="ECO:0000256" key="1">
    <source>
        <dbReference type="SAM" id="Phobius"/>
    </source>
</evidence>
<gene>
    <name evidence="2" type="ORF">PN492_07040</name>
</gene>
<dbReference type="Proteomes" id="UP001212123">
    <property type="component" value="Unassembled WGS sequence"/>
</dbReference>
<proteinExistence type="predicted"/>
<reference evidence="2 3" key="1">
    <citation type="submission" date="2023-01" db="EMBL/GenBank/DDBJ databases">
        <title>Genomes from the Australian National Cyanobacteria Reference Collection.</title>
        <authorList>
            <person name="Willis A."/>
            <person name="Lee E.M.F."/>
        </authorList>
    </citation>
    <scope>NUCLEOTIDE SEQUENCE [LARGE SCALE GENOMIC DNA]</scope>
    <source>
        <strain evidence="2 3">CS-537/01</strain>
    </source>
</reference>
<comment type="caution">
    <text evidence="2">The sequence shown here is derived from an EMBL/GenBank/DDBJ whole genome shotgun (WGS) entry which is preliminary data.</text>
</comment>
<dbReference type="EMBL" id="JAQMTU010000039">
    <property type="protein sequence ID" value="MDB9486301.1"/>
    <property type="molecule type" value="Genomic_DNA"/>
</dbReference>
<keyword evidence="1" id="KW-1133">Transmembrane helix</keyword>
<dbReference type="RefSeq" id="WP_269208394.1">
    <property type="nucleotide sequence ID" value="NZ_JAQMTU010000039.1"/>
</dbReference>
<dbReference type="PROSITE" id="PS51257">
    <property type="entry name" value="PROKAR_LIPOPROTEIN"/>
    <property type="match status" value="1"/>
</dbReference>
<keyword evidence="1" id="KW-0812">Transmembrane</keyword>
<accession>A0ABT5A301</accession>
<evidence type="ECO:0000313" key="2">
    <source>
        <dbReference type="EMBL" id="MDB9486301.1"/>
    </source>
</evidence>